<dbReference type="PANTHER" id="PTHR28080:SF1">
    <property type="entry name" value="PEROXISOMAL BIOGENESIS FACTOR 3"/>
    <property type="match status" value="1"/>
</dbReference>
<dbReference type="RefSeq" id="XP_009048700.1">
    <property type="nucleotide sequence ID" value="XM_009050452.1"/>
</dbReference>
<dbReference type="OrthoDB" id="45930at2759"/>
<proteinExistence type="predicted"/>
<keyword evidence="3" id="KW-0962">Peroxisome biogenesis</keyword>
<dbReference type="GO" id="GO:0005778">
    <property type="term" value="C:peroxisomal membrane"/>
    <property type="evidence" value="ECO:0007669"/>
    <property type="project" value="InterPro"/>
</dbReference>
<evidence type="ECO:0000313" key="6">
    <source>
        <dbReference type="EMBL" id="ESP00581.1"/>
    </source>
</evidence>
<reference evidence="6 7" key="1">
    <citation type="journal article" date="2013" name="Nature">
        <title>Insights into bilaterian evolution from three spiralian genomes.</title>
        <authorList>
            <person name="Simakov O."/>
            <person name="Marletaz F."/>
            <person name="Cho S.J."/>
            <person name="Edsinger-Gonzales E."/>
            <person name="Havlak P."/>
            <person name="Hellsten U."/>
            <person name="Kuo D.H."/>
            <person name="Larsson T."/>
            <person name="Lv J."/>
            <person name="Arendt D."/>
            <person name="Savage R."/>
            <person name="Osoegawa K."/>
            <person name="de Jong P."/>
            <person name="Grimwood J."/>
            <person name="Chapman J.A."/>
            <person name="Shapiro H."/>
            <person name="Aerts A."/>
            <person name="Otillar R.P."/>
            <person name="Terry A.Y."/>
            <person name="Boore J.L."/>
            <person name="Grigoriev I.V."/>
            <person name="Lindberg D.R."/>
            <person name="Seaver E.C."/>
            <person name="Weisblat D.A."/>
            <person name="Putnam N.H."/>
            <person name="Rokhsar D.S."/>
        </authorList>
    </citation>
    <scope>NUCLEOTIDE SEQUENCE [LARGE SCALE GENOMIC DNA]</scope>
</reference>
<dbReference type="GO" id="GO:0030674">
    <property type="term" value="F:protein-macromolecule adaptor activity"/>
    <property type="evidence" value="ECO:0007669"/>
    <property type="project" value="TreeGrafter"/>
</dbReference>
<evidence type="ECO:0000256" key="5">
    <source>
        <dbReference type="ARBA" id="ARBA00029630"/>
    </source>
</evidence>
<evidence type="ECO:0000256" key="1">
    <source>
        <dbReference type="ARBA" id="ARBA00011494"/>
    </source>
</evidence>
<dbReference type="GO" id="GO:0045046">
    <property type="term" value="P:protein import into peroxisome membrane"/>
    <property type="evidence" value="ECO:0007669"/>
    <property type="project" value="TreeGrafter"/>
</dbReference>
<evidence type="ECO:0000256" key="4">
    <source>
        <dbReference type="ARBA" id="ARBA00025338"/>
    </source>
</evidence>
<dbReference type="Proteomes" id="UP000030746">
    <property type="component" value="Unassembled WGS sequence"/>
</dbReference>
<evidence type="ECO:0000256" key="3">
    <source>
        <dbReference type="ARBA" id="ARBA00022593"/>
    </source>
</evidence>
<dbReference type="OMA" id="HRGWKDL"/>
<protein>
    <recommendedName>
        <fullName evidence="2">Peroxisomal biogenesis factor 3</fullName>
    </recommendedName>
    <alternativeName>
        <fullName evidence="5">Peroxisomal assembly protein PEX3</fullName>
    </alternativeName>
</protein>
<dbReference type="GeneID" id="20237525"/>
<name>V4AZM7_LOTGI</name>
<dbReference type="KEGG" id="lgi:LOTGIDRAFT_157859"/>
<dbReference type="InterPro" id="IPR006966">
    <property type="entry name" value="Peroxin-3"/>
</dbReference>
<dbReference type="AlphaFoldDB" id="V4AZM7"/>
<dbReference type="HOGENOM" id="CLU_041367_2_0_1"/>
<evidence type="ECO:0000313" key="7">
    <source>
        <dbReference type="Proteomes" id="UP000030746"/>
    </source>
</evidence>
<gene>
    <name evidence="6" type="ORF">LOTGIDRAFT_157859</name>
</gene>
<organism evidence="6 7">
    <name type="scientific">Lottia gigantea</name>
    <name type="common">Giant owl limpet</name>
    <dbReference type="NCBI Taxonomy" id="225164"/>
    <lineage>
        <taxon>Eukaryota</taxon>
        <taxon>Metazoa</taxon>
        <taxon>Spiralia</taxon>
        <taxon>Lophotrochozoa</taxon>
        <taxon>Mollusca</taxon>
        <taxon>Gastropoda</taxon>
        <taxon>Patellogastropoda</taxon>
        <taxon>Lottioidea</taxon>
        <taxon>Lottiidae</taxon>
        <taxon>Lottia</taxon>
    </lineage>
</organism>
<evidence type="ECO:0000256" key="2">
    <source>
        <dbReference type="ARBA" id="ARBA00014294"/>
    </source>
</evidence>
<keyword evidence="7" id="KW-1185">Reference proteome</keyword>
<dbReference type="STRING" id="225164.V4AZM7"/>
<sequence length="351" mass="40575">MVLGMMWNFIKRHKKKFVFSGILFGGSWLMYKYLVKRVKELKEEEEQEYINLVRRQHHFESNQKTCNMTVISMIPNIRDILLSRLNTEEYTSQLKNQPANKLELWSLLKTNSFARTISSVYGCCLMSLILRVQLNIIGGYIFLDSSQTSENSRVQHQTSKSVQERYLSLIKHFVGPGFEELINRIVKCTSKELDSVALREELTLSNVEAVIQHVRGRIDDTLNSALPLSSYLLPSECFTDIVKTPDEELYEKLVTETRDVLDSDDFKMVLATCLNQGFSKIFDFLADHYKKQSNSKTDIHEVKIPMAKIIPFVNGLVFKILHGNNFIQELLLLEDVKKLAGNIYESFCNVH</sequence>
<comment type="subunit">
    <text evidence="1">Interacts with PEX19.</text>
</comment>
<dbReference type="Pfam" id="PF04882">
    <property type="entry name" value="Peroxin-3"/>
    <property type="match status" value="2"/>
</dbReference>
<dbReference type="EMBL" id="KB200701">
    <property type="protein sequence ID" value="ESP00581.1"/>
    <property type="molecule type" value="Genomic_DNA"/>
</dbReference>
<dbReference type="PANTHER" id="PTHR28080">
    <property type="entry name" value="PEROXISOMAL BIOGENESIS FACTOR 3"/>
    <property type="match status" value="1"/>
</dbReference>
<comment type="function">
    <text evidence="4">Involved in peroxisome biosynthesis and integrity. Assembles membrane vesicles before the matrix proteins are translocated. As a docking factor for PEX19, is necessary for the import of peroxisomal membrane proteins in the peroxisomes.</text>
</comment>
<accession>V4AZM7</accession>
<dbReference type="CTD" id="20237525"/>